<dbReference type="PANTHER" id="PTHR46766:SF1">
    <property type="entry name" value="GLUTAMINE-RICH PROTEIN 2"/>
    <property type="match status" value="1"/>
</dbReference>
<dbReference type="GO" id="GO:0052572">
    <property type="term" value="P:response to host immune response"/>
    <property type="evidence" value="ECO:0007669"/>
    <property type="project" value="TreeGrafter"/>
</dbReference>
<keyword evidence="3" id="KW-0812">Transmembrane</keyword>
<feature type="domain" description="PPE-PPW subfamily C-terminal" evidence="5">
    <location>
        <begin position="438"/>
        <end position="484"/>
    </location>
</feature>
<keyword evidence="7" id="KW-1185">Reference proteome</keyword>
<evidence type="ECO:0000259" key="5">
    <source>
        <dbReference type="Pfam" id="PF18878"/>
    </source>
</evidence>
<evidence type="ECO:0000259" key="4">
    <source>
        <dbReference type="Pfam" id="PF00823"/>
    </source>
</evidence>
<accession>A0A7I9YT65</accession>
<feature type="compositionally biased region" description="Basic and acidic residues" evidence="2">
    <location>
        <begin position="408"/>
        <end position="417"/>
    </location>
</feature>
<comment type="caution">
    <text evidence="6">The sequence shown here is derived from an EMBL/GenBank/DDBJ whole genome shotgun (WGS) entry which is preliminary data.</text>
</comment>
<feature type="region of interest" description="Disordered" evidence="2">
    <location>
        <begin position="392"/>
        <end position="417"/>
    </location>
</feature>
<organism evidence="6 7">
    <name type="scientific">Mycobacterium bourgelatii</name>
    <dbReference type="NCBI Taxonomy" id="1273442"/>
    <lineage>
        <taxon>Bacteria</taxon>
        <taxon>Bacillati</taxon>
        <taxon>Actinomycetota</taxon>
        <taxon>Actinomycetes</taxon>
        <taxon>Mycobacteriales</taxon>
        <taxon>Mycobacteriaceae</taxon>
        <taxon>Mycobacterium</taxon>
    </lineage>
</organism>
<dbReference type="InterPro" id="IPR038332">
    <property type="entry name" value="PPE_sf"/>
</dbReference>
<keyword evidence="3" id="KW-0472">Membrane</keyword>
<evidence type="ECO:0000256" key="2">
    <source>
        <dbReference type="SAM" id="MobiDB-lite"/>
    </source>
</evidence>
<evidence type="ECO:0000313" key="7">
    <source>
        <dbReference type="Proteomes" id="UP000465360"/>
    </source>
</evidence>
<dbReference type="Gene3D" id="1.20.1260.20">
    <property type="entry name" value="PPE superfamily"/>
    <property type="match status" value="1"/>
</dbReference>
<keyword evidence="3" id="KW-1133">Transmembrane helix</keyword>
<evidence type="ECO:0000256" key="1">
    <source>
        <dbReference type="ARBA" id="ARBA00010652"/>
    </source>
</evidence>
<proteinExistence type="inferred from homology"/>
<feature type="domain" description="PPE" evidence="4">
    <location>
        <begin position="6"/>
        <end position="168"/>
    </location>
</feature>
<protein>
    <submittedName>
        <fullName evidence="6">PPE family protein</fullName>
    </submittedName>
</protein>
<dbReference type="EMBL" id="BLKZ01000001">
    <property type="protein sequence ID" value="GFG91825.1"/>
    <property type="molecule type" value="Genomic_DNA"/>
</dbReference>
<name>A0A7I9YT65_MYCBU</name>
<reference evidence="6 7" key="1">
    <citation type="journal article" date="2019" name="Emerg. Microbes Infect.">
        <title>Comprehensive subspecies identification of 175 nontuberculous mycobacteria species based on 7547 genomic profiles.</title>
        <authorList>
            <person name="Matsumoto Y."/>
            <person name="Kinjo T."/>
            <person name="Motooka D."/>
            <person name="Nabeya D."/>
            <person name="Jung N."/>
            <person name="Uechi K."/>
            <person name="Horii T."/>
            <person name="Iida T."/>
            <person name="Fujita J."/>
            <person name="Nakamura S."/>
        </authorList>
    </citation>
    <scope>NUCLEOTIDE SEQUENCE [LARGE SCALE GENOMIC DNA]</scope>
    <source>
        <strain evidence="6 7">JCM 30725</strain>
    </source>
</reference>
<dbReference type="Pfam" id="PF18878">
    <property type="entry name" value="PPE-PPW"/>
    <property type="match status" value="1"/>
</dbReference>
<comment type="similarity">
    <text evidence="1">Belongs to the mycobacterial PPE family.</text>
</comment>
<dbReference type="SUPFAM" id="SSF140459">
    <property type="entry name" value="PE/PPE dimer-like"/>
    <property type="match status" value="1"/>
</dbReference>
<dbReference type="FunFam" id="1.20.1260.20:FF:000001">
    <property type="entry name" value="PPE family protein PPE41"/>
    <property type="match status" value="1"/>
</dbReference>
<dbReference type="Pfam" id="PF00823">
    <property type="entry name" value="PPE"/>
    <property type="match status" value="1"/>
</dbReference>
<sequence length="499" mass="50554">MISPVWMAEPPEVHSALLNSGPGPGSLLAAAAQWAALSDDYSATAAELSGLLNEVLGGTWEGPSVAQYAAAHTPFLAWLTEASGRSAEAATQHETAAAAYSAALAAMPTPAVLAANRALLGTLVATNFFGINTIPIAVTEADYARMWVQAATVMGVYQTVSTAALSAVQPVRPAPEIAQPSPAAAAKPRPNTITVLGVSFYDPIADLFAGSEHFSSMWAALKGLLLNPAGTVVQLLTDFATSPATAAVTWMPLFYVFAYAFTFAVMGTPMYAAVMAPQGAIPLVLSLALCAMPVAPAELVAEVPALPAEQQVVTAASIAPSLTTAGGALATPAPTPQAPATTSTIASTPAAGAPGFAYLVAGPDLGPGPVLGPQLRDKATAGAAAADISTPAAAAASGKSKVRRRRRDGLQERGHRDEYMTLDDTPDVPPEELVDVIASTAGAGPLGFTGTATKSEVSGAIGVTTLAGDIFGNGLSVPMTPATWGPDFDERTTGDVGRR</sequence>
<feature type="transmembrane region" description="Helical" evidence="3">
    <location>
        <begin position="253"/>
        <end position="274"/>
    </location>
</feature>
<dbReference type="InterPro" id="IPR043641">
    <property type="entry name" value="PPE-PPW_C"/>
</dbReference>
<evidence type="ECO:0000256" key="3">
    <source>
        <dbReference type="SAM" id="Phobius"/>
    </source>
</evidence>
<dbReference type="InterPro" id="IPR000030">
    <property type="entry name" value="PPE_dom"/>
</dbReference>
<dbReference type="PANTHER" id="PTHR46766">
    <property type="entry name" value="GLUTAMINE-RICH PROTEIN 2"/>
    <property type="match status" value="1"/>
</dbReference>
<dbReference type="Proteomes" id="UP000465360">
    <property type="component" value="Unassembled WGS sequence"/>
</dbReference>
<evidence type="ECO:0000313" key="6">
    <source>
        <dbReference type="EMBL" id="GFG91825.1"/>
    </source>
</evidence>
<gene>
    <name evidence="6" type="ORF">MBOU_38670</name>
</gene>
<dbReference type="AlphaFoldDB" id="A0A7I9YT65"/>